<evidence type="ECO:0000313" key="2">
    <source>
        <dbReference type="EMBL" id="KAL1410062.1"/>
    </source>
</evidence>
<dbReference type="InterPro" id="IPR011990">
    <property type="entry name" value="TPR-like_helical_dom_sf"/>
</dbReference>
<keyword evidence="3" id="KW-1185">Reference proteome</keyword>
<organism evidence="2 3">
    <name type="scientific">Vanrija albida</name>
    <dbReference type="NCBI Taxonomy" id="181172"/>
    <lineage>
        <taxon>Eukaryota</taxon>
        <taxon>Fungi</taxon>
        <taxon>Dikarya</taxon>
        <taxon>Basidiomycota</taxon>
        <taxon>Agaricomycotina</taxon>
        <taxon>Tremellomycetes</taxon>
        <taxon>Trichosporonales</taxon>
        <taxon>Trichosporonaceae</taxon>
        <taxon>Vanrija</taxon>
    </lineage>
</organism>
<dbReference type="EMBL" id="JBBXJM010000003">
    <property type="protein sequence ID" value="KAL1410062.1"/>
    <property type="molecule type" value="Genomic_DNA"/>
</dbReference>
<reference evidence="2 3" key="1">
    <citation type="submission" date="2023-08" db="EMBL/GenBank/DDBJ databases">
        <title>Annotated Genome Sequence of Vanrija albida AlHP1.</title>
        <authorList>
            <person name="Herzog R."/>
        </authorList>
    </citation>
    <scope>NUCLEOTIDE SEQUENCE [LARGE SCALE GENOMIC DNA]</scope>
    <source>
        <strain evidence="2 3">AlHP1</strain>
    </source>
</reference>
<dbReference type="PANTHER" id="PTHR12875:SF0">
    <property type="entry name" value="GOLGI TO ER TRAFFIC PROTEIN 4 HOMOLOG"/>
    <property type="match status" value="1"/>
</dbReference>
<name>A0ABR3Q6J6_9TREE</name>
<sequence>MPPRTARTPTLEALLPPILSNLTSDPPNPYSAHQKALTTTARLVHSGHGALAVEILFAAARELLKLGEAGSGVELGVRMVEVMGQTGVPVDEKSKAQVQQLLALTPAKGNWRKKLADVAVKWSAAGGCPTGDPGLHQYLGELYHKGELLWGVTLTPDRLFVPAEAHLLASGKRDAATLLAELLFEWSDKGRQDPGPYAVKGTLPFLAQSPPNVLPASAFLTRFLSLLQSPGSASSGIFLGAAPGPTPSDAYVELTTSPTLNFLQLALATVERAPAPGVSGVQARGTDGGVARDWQQLLARYRRIGGSDGVLANPDVNEALEHISAAVFLIPQRNAGQNDLLQNLMGSLFGGGGGGLPALGAR</sequence>
<proteinExistence type="inferred from homology"/>
<gene>
    <name evidence="2" type="ORF">Q8F55_004064</name>
</gene>
<dbReference type="RefSeq" id="XP_069210006.1">
    <property type="nucleotide sequence ID" value="XM_069352588.1"/>
</dbReference>
<evidence type="ECO:0000313" key="3">
    <source>
        <dbReference type="Proteomes" id="UP001565368"/>
    </source>
</evidence>
<dbReference type="Proteomes" id="UP001565368">
    <property type="component" value="Unassembled WGS sequence"/>
</dbReference>
<accession>A0ABR3Q6J6</accession>
<comment type="similarity">
    <text evidence="1">Belongs to the GET4 family.</text>
</comment>
<dbReference type="Pfam" id="PF04190">
    <property type="entry name" value="GET4"/>
    <property type="match status" value="1"/>
</dbReference>
<protein>
    <recommendedName>
        <fullName evidence="4">Cytoplasmic protein</fullName>
    </recommendedName>
</protein>
<evidence type="ECO:0000256" key="1">
    <source>
        <dbReference type="ARBA" id="ARBA00005351"/>
    </source>
</evidence>
<dbReference type="Gene3D" id="1.25.40.10">
    <property type="entry name" value="Tetratricopeptide repeat domain"/>
    <property type="match status" value="1"/>
</dbReference>
<evidence type="ECO:0008006" key="4">
    <source>
        <dbReference type="Google" id="ProtNLM"/>
    </source>
</evidence>
<dbReference type="GeneID" id="95985107"/>
<dbReference type="PANTHER" id="PTHR12875">
    <property type="entry name" value="GOLGI TO ER TRAFFIC PROTEIN 4 HOMOLOG"/>
    <property type="match status" value="1"/>
</dbReference>
<comment type="caution">
    <text evidence="2">The sequence shown here is derived from an EMBL/GenBank/DDBJ whole genome shotgun (WGS) entry which is preliminary data.</text>
</comment>
<dbReference type="InterPro" id="IPR007317">
    <property type="entry name" value="GET4"/>
</dbReference>